<name>A0AAD4EED5_9AGAM</name>
<evidence type="ECO:0000259" key="7">
    <source>
        <dbReference type="PROSITE" id="PS50071"/>
    </source>
</evidence>
<dbReference type="RefSeq" id="XP_041230279.1">
    <property type="nucleotide sequence ID" value="XM_041374595.1"/>
</dbReference>
<evidence type="ECO:0000313" key="8">
    <source>
        <dbReference type="EMBL" id="KAG1904704.1"/>
    </source>
</evidence>
<dbReference type="SUPFAM" id="SSF46689">
    <property type="entry name" value="Homeodomain-like"/>
    <property type="match status" value="1"/>
</dbReference>
<evidence type="ECO:0000256" key="2">
    <source>
        <dbReference type="ARBA" id="ARBA00023155"/>
    </source>
</evidence>
<keyword evidence="1 4" id="KW-0238">DNA-binding</keyword>
<dbReference type="PANTHER" id="PTHR24327">
    <property type="entry name" value="HOMEOBOX PROTEIN"/>
    <property type="match status" value="1"/>
</dbReference>
<keyword evidence="9" id="KW-1185">Reference proteome</keyword>
<sequence length="328" mass="36102">MIPAPQPDVSQPSPEAEAEAEIRIDSPRKRHRMSPTQLMRLESLYQKDTHPSRHRKNQLAGELGMDYKTITIWFQNKRQMAKRSQPSAPCLPLQIRNSVSQTLDHQLSVQSLSVLRRVSSPSVNDTLQPMSPPSVRSEKSRITVTPSLQEQESDVNHDLPKKSLQVKPLLNSLGSLMSSKSPKALHEARPTAGSTTGVQELWQHLPSSPTAPSSVSDRRGEVRSPTRDKKDVRYSKRGLTLEWACDRQTKRRRAGRDNGSAAAGLSRLWPPFGSSNPRTSSALSLLSLAAGKVSTSLSIGPTPSQDVIHGASLLLSFKHSLRGRDAGK</sequence>
<comment type="subcellular location">
    <subcellularLocation>
        <location evidence="4 5">Nucleus</location>
    </subcellularLocation>
</comment>
<accession>A0AAD4EED5</accession>
<dbReference type="GO" id="GO:0000981">
    <property type="term" value="F:DNA-binding transcription factor activity, RNA polymerase II-specific"/>
    <property type="evidence" value="ECO:0007669"/>
    <property type="project" value="InterPro"/>
</dbReference>
<proteinExistence type="predicted"/>
<evidence type="ECO:0000256" key="1">
    <source>
        <dbReference type="ARBA" id="ARBA00023125"/>
    </source>
</evidence>
<organism evidence="8 9">
    <name type="scientific">Suillus fuscotomentosus</name>
    <dbReference type="NCBI Taxonomy" id="1912939"/>
    <lineage>
        <taxon>Eukaryota</taxon>
        <taxon>Fungi</taxon>
        <taxon>Dikarya</taxon>
        <taxon>Basidiomycota</taxon>
        <taxon>Agaricomycotina</taxon>
        <taxon>Agaricomycetes</taxon>
        <taxon>Agaricomycetidae</taxon>
        <taxon>Boletales</taxon>
        <taxon>Suillineae</taxon>
        <taxon>Suillaceae</taxon>
        <taxon>Suillus</taxon>
    </lineage>
</organism>
<evidence type="ECO:0000256" key="3">
    <source>
        <dbReference type="ARBA" id="ARBA00023242"/>
    </source>
</evidence>
<dbReference type="Gene3D" id="1.10.10.60">
    <property type="entry name" value="Homeodomain-like"/>
    <property type="match status" value="1"/>
</dbReference>
<reference evidence="8" key="1">
    <citation type="journal article" date="2020" name="New Phytol.">
        <title>Comparative genomics reveals dynamic genome evolution in host specialist ectomycorrhizal fungi.</title>
        <authorList>
            <person name="Lofgren L.A."/>
            <person name="Nguyen N.H."/>
            <person name="Vilgalys R."/>
            <person name="Ruytinx J."/>
            <person name="Liao H.L."/>
            <person name="Branco S."/>
            <person name="Kuo A."/>
            <person name="LaButti K."/>
            <person name="Lipzen A."/>
            <person name="Andreopoulos W."/>
            <person name="Pangilinan J."/>
            <person name="Riley R."/>
            <person name="Hundley H."/>
            <person name="Na H."/>
            <person name="Barry K."/>
            <person name="Grigoriev I.V."/>
            <person name="Stajich J.E."/>
            <person name="Kennedy P.G."/>
        </authorList>
    </citation>
    <scope>NUCLEOTIDE SEQUENCE</scope>
    <source>
        <strain evidence="8">FC203</strain>
    </source>
</reference>
<dbReference type="Proteomes" id="UP001195769">
    <property type="component" value="Unassembled WGS sequence"/>
</dbReference>
<dbReference type="Pfam" id="PF00046">
    <property type="entry name" value="Homeodomain"/>
    <property type="match status" value="1"/>
</dbReference>
<gene>
    <name evidence="8" type="ORF">F5891DRAFT_944946</name>
</gene>
<dbReference type="EMBL" id="JABBWK010000009">
    <property type="protein sequence ID" value="KAG1904704.1"/>
    <property type="molecule type" value="Genomic_DNA"/>
</dbReference>
<dbReference type="InterPro" id="IPR001356">
    <property type="entry name" value="HD"/>
</dbReference>
<feature type="DNA-binding region" description="Homeobox" evidence="4">
    <location>
        <begin position="26"/>
        <end position="85"/>
    </location>
</feature>
<feature type="compositionally biased region" description="Basic and acidic residues" evidence="6">
    <location>
        <begin position="216"/>
        <end position="233"/>
    </location>
</feature>
<dbReference type="GO" id="GO:0000978">
    <property type="term" value="F:RNA polymerase II cis-regulatory region sequence-specific DNA binding"/>
    <property type="evidence" value="ECO:0007669"/>
    <property type="project" value="TreeGrafter"/>
</dbReference>
<dbReference type="InterPro" id="IPR050460">
    <property type="entry name" value="Distal-less_Homeobox_TF"/>
</dbReference>
<evidence type="ECO:0000256" key="5">
    <source>
        <dbReference type="RuleBase" id="RU000682"/>
    </source>
</evidence>
<keyword evidence="3 4" id="KW-0539">Nucleus</keyword>
<dbReference type="AlphaFoldDB" id="A0AAD4EED5"/>
<feature type="region of interest" description="Disordered" evidence="6">
    <location>
        <begin position="119"/>
        <end position="233"/>
    </location>
</feature>
<dbReference type="PANTHER" id="PTHR24327:SF41">
    <property type="entry name" value="BRAIN-SPECIFIC HOMEOBOX PROTEIN"/>
    <property type="match status" value="1"/>
</dbReference>
<keyword evidence="2 4" id="KW-0371">Homeobox</keyword>
<dbReference type="PROSITE" id="PS00027">
    <property type="entry name" value="HOMEOBOX_1"/>
    <property type="match status" value="1"/>
</dbReference>
<dbReference type="GO" id="GO:0005634">
    <property type="term" value="C:nucleus"/>
    <property type="evidence" value="ECO:0007669"/>
    <property type="project" value="UniProtKB-SubCell"/>
</dbReference>
<feature type="compositionally biased region" description="Polar residues" evidence="6">
    <location>
        <begin position="172"/>
        <end position="181"/>
    </location>
</feature>
<evidence type="ECO:0000256" key="6">
    <source>
        <dbReference type="SAM" id="MobiDB-lite"/>
    </source>
</evidence>
<dbReference type="SMART" id="SM00389">
    <property type="entry name" value="HOX"/>
    <property type="match status" value="1"/>
</dbReference>
<dbReference type="InterPro" id="IPR017970">
    <property type="entry name" value="Homeobox_CS"/>
</dbReference>
<comment type="caution">
    <text evidence="8">The sequence shown here is derived from an EMBL/GenBank/DDBJ whole genome shotgun (WGS) entry which is preliminary data.</text>
</comment>
<dbReference type="InterPro" id="IPR009057">
    <property type="entry name" value="Homeodomain-like_sf"/>
</dbReference>
<dbReference type="GeneID" id="64668893"/>
<dbReference type="PROSITE" id="PS50071">
    <property type="entry name" value="HOMEOBOX_2"/>
    <property type="match status" value="1"/>
</dbReference>
<feature type="compositionally biased region" description="Polar residues" evidence="6">
    <location>
        <begin position="205"/>
        <end position="215"/>
    </location>
</feature>
<feature type="region of interest" description="Disordered" evidence="6">
    <location>
        <begin position="1"/>
        <end position="33"/>
    </location>
</feature>
<protein>
    <recommendedName>
        <fullName evidence="7">Homeobox domain-containing protein</fullName>
    </recommendedName>
</protein>
<evidence type="ECO:0000256" key="4">
    <source>
        <dbReference type="PROSITE-ProRule" id="PRU00108"/>
    </source>
</evidence>
<evidence type="ECO:0000313" key="9">
    <source>
        <dbReference type="Proteomes" id="UP001195769"/>
    </source>
</evidence>
<dbReference type="CDD" id="cd00086">
    <property type="entry name" value="homeodomain"/>
    <property type="match status" value="1"/>
</dbReference>
<feature type="domain" description="Homeobox" evidence="7">
    <location>
        <begin position="24"/>
        <end position="84"/>
    </location>
</feature>